<feature type="compositionally biased region" description="Low complexity" evidence="1">
    <location>
        <begin position="63"/>
        <end position="78"/>
    </location>
</feature>
<accession>A0ABM1DJU1</accession>
<feature type="compositionally biased region" description="Polar residues" evidence="1">
    <location>
        <begin position="1"/>
        <end position="16"/>
    </location>
</feature>
<protein>
    <submittedName>
        <fullName evidence="3">Formin-like protein 13</fullName>
    </submittedName>
</protein>
<dbReference type="GeneID" id="106803830"/>
<feature type="compositionally biased region" description="Pro residues" evidence="1">
    <location>
        <begin position="40"/>
        <end position="50"/>
    </location>
</feature>
<organism evidence="2 3">
    <name type="scientific">Ceratotherium simum simum</name>
    <name type="common">Southern white rhinoceros</name>
    <dbReference type="NCBI Taxonomy" id="73337"/>
    <lineage>
        <taxon>Eukaryota</taxon>
        <taxon>Metazoa</taxon>
        <taxon>Chordata</taxon>
        <taxon>Craniata</taxon>
        <taxon>Vertebrata</taxon>
        <taxon>Euteleostomi</taxon>
        <taxon>Mammalia</taxon>
        <taxon>Eutheria</taxon>
        <taxon>Laurasiatheria</taxon>
        <taxon>Perissodactyla</taxon>
        <taxon>Rhinocerotidae</taxon>
        <taxon>Ceratotherium</taxon>
    </lineage>
</organism>
<keyword evidence="2" id="KW-1185">Reference proteome</keyword>
<proteinExistence type="predicted"/>
<reference evidence="3" key="1">
    <citation type="submission" date="2025-08" db="UniProtKB">
        <authorList>
            <consortium name="RefSeq"/>
        </authorList>
    </citation>
    <scope>IDENTIFICATION</scope>
</reference>
<feature type="region of interest" description="Disordered" evidence="1">
    <location>
        <begin position="1"/>
        <end position="179"/>
    </location>
</feature>
<evidence type="ECO:0000313" key="3">
    <source>
        <dbReference type="RefSeq" id="XP_014652072.1"/>
    </source>
</evidence>
<sequence length="179" mass="18749">MGTSDGTRVPTGTTNGRIYRNAHSDGLNTRLQLPKRTPRQPSPPQPPQPTPLDSGGATCSLTPSSLHVPPHSRSSHSPTPGPPTPRVASPPHRPFTRLSTPASASCTALSSKQPRPPGPPNNRRPLRACRVLAGQAPSRLGLGESPHSPHPLPLLPMTSALPELTADPAVPQDALSPPR</sequence>
<evidence type="ECO:0000313" key="2">
    <source>
        <dbReference type="Proteomes" id="UP000694910"/>
    </source>
</evidence>
<feature type="compositionally biased region" description="Polar residues" evidence="1">
    <location>
        <begin position="97"/>
        <end position="113"/>
    </location>
</feature>
<dbReference type="Proteomes" id="UP000694910">
    <property type="component" value="Unplaced"/>
</dbReference>
<gene>
    <name evidence="3" type="primary">LOC106803830</name>
</gene>
<name>A0ABM1DJU1_CERSS</name>
<dbReference type="RefSeq" id="XP_014652072.1">
    <property type="nucleotide sequence ID" value="XM_014796586.1"/>
</dbReference>
<evidence type="ECO:0000256" key="1">
    <source>
        <dbReference type="SAM" id="MobiDB-lite"/>
    </source>
</evidence>